<keyword evidence="3" id="KW-0813">Transport</keyword>
<keyword evidence="9" id="KW-1185">Reference proteome</keyword>
<keyword evidence="6" id="KW-0732">Signal</keyword>
<sequence length="129" mass="14894">MHATILAYIFSLVEAGRVTVPLGPTPDNILYIQEYVANLLKTAFSHLSDNQIKITVQGLFHLDQDIPAFKDHLRDFLVQIREYTGEDDSDLYLEERLFALRQAQEEKRRVQLSVPGMLNPHELPEEMQD</sequence>
<organism evidence="8 9">
    <name type="scientific">Iphiclides podalirius</name>
    <name type="common">scarce swallowtail</name>
    <dbReference type="NCBI Taxonomy" id="110791"/>
    <lineage>
        <taxon>Eukaryota</taxon>
        <taxon>Metazoa</taxon>
        <taxon>Ecdysozoa</taxon>
        <taxon>Arthropoda</taxon>
        <taxon>Hexapoda</taxon>
        <taxon>Insecta</taxon>
        <taxon>Pterygota</taxon>
        <taxon>Neoptera</taxon>
        <taxon>Endopterygota</taxon>
        <taxon>Lepidoptera</taxon>
        <taxon>Glossata</taxon>
        <taxon>Ditrysia</taxon>
        <taxon>Papilionoidea</taxon>
        <taxon>Papilionidae</taxon>
        <taxon>Papilioninae</taxon>
        <taxon>Iphiclides</taxon>
    </lineage>
</organism>
<evidence type="ECO:0000256" key="1">
    <source>
        <dbReference type="ARBA" id="ARBA00004123"/>
    </source>
</evidence>
<proteinExistence type="inferred from homology"/>
<evidence type="ECO:0000256" key="4">
    <source>
        <dbReference type="ARBA" id="ARBA00022927"/>
    </source>
</evidence>
<evidence type="ECO:0000313" key="8">
    <source>
        <dbReference type="EMBL" id="CAH2076376.1"/>
    </source>
</evidence>
<evidence type="ECO:0000256" key="6">
    <source>
        <dbReference type="SAM" id="SignalP"/>
    </source>
</evidence>
<dbReference type="InterPro" id="IPR011989">
    <property type="entry name" value="ARM-like"/>
</dbReference>
<dbReference type="Pfam" id="PF08767">
    <property type="entry name" value="CRM1_C"/>
    <property type="match status" value="1"/>
</dbReference>
<evidence type="ECO:0000256" key="3">
    <source>
        <dbReference type="ARBA" id="ARBA00022448"/>
    </source>
</evidence>
<dbReference type="InterPro" id="IPR016024">
    <property type="entry name" value="ARM-type_fold"/>
</dbReference>
<gene>
    <name evidence="8" type="ORF">IPOD504_LOCUS17258</name>
</gene>
<feature type="signal peptide" evidence="6">
    <location>
        <begin position="1"/>
        <end position="15"/>
    </location>
</feature>
<feature type="chain" id="PRO_5045634420" description="Exportin-1 C-terminal domain-containing protein" evidence="6">
    <location>
        <begin position="16"/>
        <end position="129"/>
    </location>
</feature>
<evidence type="ECO:0000256" key="5">
    <source>
        <dbReference type="ARBA" id="ARBA00023242"/>
    </source>
</evidence>
<dbReference type="InterPro" id="IPR014877">
    <property type="entry name" value="XPO1_C_dom"/>
</dbReference>
<comment type="similarity">
    <text evidence="2">Belongs to the exportin family.</text>
</comment>
<dbReference type="Gene3D" id="1.25.10.10">
    <property type="entry name" value="Leucine-rich Repeat Variant"/>
    <property type="match status" value="1"/>
</dbReference>
<dbReference type="Proteomes" id="UP000837857">
    <property type="component" value="Chromosome 9"/>
</dbReference>
<name>A0ABN8J906_9NEOP</name>
<evidence type="ECO:0000313" key="9">
    <source>
        <dbReference type="Proteomes" id="UP000837857"/>
    </source>
</evidence>
<protein>
    <recommendedName>
        <fullName evidence="7">Exportin-1 C-terminal domain-containing protein</fullName>
    </recommendedName>
</protein>
<feature type="domain" description="Exportin-1 C-terminal" evidence="7">
    <location>
        <begin position="2"/>
        <end position="84"/>
    </location>
</feature>
<accession>A0ABN8J906</accession>
<comment type="subcellular location">
    <subcellularLocation>
        <location evidence="1">Nucleus</location>
    </subcellularLocation>
</comment>
<dbReference type="SUPFAM" id="SSF48371">
    <property type="entry name" value="ARM repeat"/>
    <property type="match status" value="1"/>
</dbReference>
<feature type="non-terminal residue" evidence="8">
    <location>
        <position position="1"/>
    </location>
</feature>
<keyword evidence="4" id="KW-0653">Protein transport</keyword>
<keyword evidence="5" id="KW-0539">Nucleus</keyword>
<evidence type="ECO:0000259" key="7">
    <source>
        <dbReference type="Pfam" id="PF08767"/>
    </source>
</evidence>
<evidence type="ECO:0000256" key="2">
    <source>
        <dbReference type="ARBA" id="ARBA00009466"/>
    </source>
</evidence>
<dbReference type="Gene3D" id="6.10.250.450">
    <property type="match status" value="1"/>
</dbReference>
<dbReference type="EMBL" id="OW152821">
    <property type="protein sequence ID" value="CAH2076376.1"/>
    <property type="molecule type" value="Genomic_DNA"/>
</dbReference>
<reference evidence="8" key="1">
    <citation type="submission" date="2022-03" db="EMBL/GenBank/DDBJ databases">
        <authorList>
            <person name="Martin H S."/>
        </authorList>
    </citation>
    <scope>NUCLEOTIDE SEQUENCE</scope>
</reference>